<dbReference type="Gene3D" id="6.10.250.780">
    <property type="match status" value="1"/>
</dbReference>
<name>A0AAV4M745_CAEEX</name>
<comment type="subcellular location">
    <subcellularLocation>
        <location evidence="1">Membrane</location>
    </subcellularLocation>
</comment>
<keyword evidence="10" id="KW-0675">Receptor</keyword>
<keyword evidence="5" id="KW-0472">Membrane</keyword>
<evidence type="ECO:0000256" key="1">
    <source>
        <dbReference type="ARBA" id="ARBA00004370"/>
    </source>
</evidence>
<dbReference type="GO" id="GO:0000166">
    <property type="term" value="F:nucleotide binding"/>
    <property type="evidence" value="ECO:0007669"/>
    <property type="project" value="UniProtKB-KW"/>
</dbReference>
<dbReference type="PANTHER" id="PTHR11920:SF335">
    <property type="entry name" value="GUANYLATE CYCLASE"/>
    <property type="match status" value="1"/>
</dbReference>
<reference evidence="10 11" key="1">
    <citation type="submission" date="2021-06" db="EMBL/GenBank/DDBJ databases">
        <title>Caerostris extrusa draft genome.</title>
        <authorList>
            <person name="Kono N."/>
            <person name="Arakawa K."/>
        </authorList>
    </citation>
    <scope>NUCLEOTIDE SEQUENCE [LARGE SCALE GENOMIC DNA]</scope>
</reference>
<evidence type="ECO:0000256" key="6">
    <source>
        <dbReference type="ARBA" id="ARBA00023180"/>
    </source>
</evidence>
<dbReference type="SUPFAM" id="SSF55073">
    <property type="entry name" value="Nucleotide cyclase"/>
    <property type="match status" value="1"/>
</dbReference>
<dbReference type="SMART" id="SM00044">
    <property type="entry name" value="CYCc"/>
    <property type="match status" value="1"/>
</dbReference>
<dbReference type="GO" id="GO:0004016">
    <property type="term" value="F:adenylate cyclase activity"/>
    <property type="evidence" value="ECO:0007669"/>
    <property type="project" value="TreeGrafter"/>
</dbReference>
<dbReference type="PROSITE" id="PS00452">
    <property type="entry name" value="GUANYLATE_CYCLASE_1"/>
    <property type="match status" value="1"/>
</dbReference>
<evidence type="ECO:0000256" key="5">
    <source>
        <dbReference type="ARBA" id="ARBA00023136"/>
    </source>
</evidence>
<dbReference type="InterPro" id="IPR050401">
    <property type="entry name" value="Cyclic_nucleotide_synthase"/>
</dbReference>
<dbReference type="Pfam" id="PF00211">
    <property type="entry name" value="Guanylate_cyc"/>
    <property type="match status" value="3"/>
</dbReference>
<evidence type="ECO:0000313" key="10">
    <source>
        <dbReference type="EMBL" id="GIX67922.1"/>
    </source>
</evidence>
<organism evidence="10 11">
    <name type="scientific">Caerostris extrusa</name>
    <name type="common">Bark spider</name>
    <name type="synonym">Caerostris bankana</name>
    <dbReference type="NCBI Taxonomy" id="172846"/>
    <lineage>
        <taxon>Eukaryota</taxon>
        <taxon>Metazoa</taxon>
        <taxon>Ecdysozoa</taxon>
        <taxon>Arthropoda</taxon>
        <taxon>Chelicerata</taxon>
        <taxon>Arachnida</taxon>
        <taxon>Araneae</taxon>
        <taxon>Araneomorphae</taxon>
        <taxon>Entelegynae</taxon>
        <taxon>Araneoidea</taxon>
        <taxon>Araneidae</taxon>
        <taxon>Caerostris</taxon>
    </lineage>
</organism>
<evidence type="ECO:0000256" key="4">
    <source>
        <dbReference type="ARBA" id="ARBA00022989"/>
    </source>
</evidence>
<sequence>MMEKYANNLEALVDERTDQLIEEKKKTDALLYEMLPRQVFIIFQTLFQVMKTILYKRYVADQLKKGNKVEAESFDCVTIYFSDIVGFTTMSAQSSPLQPFFYSFHGFVTLSDRCALNESKASVDGSGLFLNDLYTCFDSIIENYDVYKVETIGDAYMVVSGLPSKTETTMLRRLPRWLYIYWKPSKRAVCAGVVGQKMPRYCLFGDTVNTASRMESTGLPLRIHCSEECKRLLDKLGGYKVEERGVVSIKGKGEMCTYWLVGQEEYRERKPLKHNCSIQTPDVLRSVTRSSLRHNKINKFSSSRRLSLESQKDSIRT</sequence>
<dbReference type="InterPro" id="IPR001054">
    <property type="entry name" value="A/G_cyclase"/>
</dbReference>
<keyword evidence="4" id="KW-1133">Transmembrane helix</keyword>
<dbReference type="AlphaFoldDB" id="A0AAV4M745"/>
<dbReference type="InterPro" id="IPR029787">
    <property type="entry name" value="Nucleotide_cyclase"/>
</dbReference>
<keyword evidence="7 8" id="KW-0456">Lyase</keyword>
<protein>
    <submittedName>
        <fullName evidence="10">Atrial natriuretic peptide receptor 1</fullName>
    </submittedName>
</protein>
<comment type="caution">
    <text evidence="10">The sequence shown here is derived from an EMBL/GenBank/DDBJ whole genome shotgun (WGS) entry which is preliminary data.</text>
</comment>
<proteinExistence type="inferred from homology"/>
<keyword evidence="2" id="KW-0812">Transmembrane</keyword>
<dbReference type="GO" id="GO:0004383">
    <property type="term" value="F:guanylate cyclase activity"/>
    <property type="evidence" value="ECO:0007669"/>
    <property type="project" value="TreeGrafter"/>
</dbReference>
<dbReference type="EMBL" id="BPLR01001912">
    <property type="protein sequence ID" value="GIX67922.1"/>
    <property type="molecule type" value="Genomic_DNA"/>
</dbReference>
<comment type="similarity">
    <text evidence="8">Belongs to the adenylyl cyclase class-4/guanylyl cyclase family.</text>
</comment>
<dbReference type="GO" id="GO:0001653">
    <property type="term" value="F:peptide receptor activity"/>
    <property type="evidence" value="ECO:0007669"/>
    <property type="project" value="TreeGrafter"/>
</dbReference>
<keyword evidence="11" id="KW-1185">Reference proteome</keyword>
<feature type="domain" description="Guanylate cyclase" evidence="9">
    <location>
        <begin position="78"/>
        <end position="215"/>
    </location>
</feature>
<evidence type="ECO:0000256" key="7">
    <source>
        <dbReference type="ARBA" id="ARBA00023239"/>
    </source>
</evidence>
<dbReference type="Proteomes" id="UP001054945">
    <property type="component" value="Unassembled WGS sequence"/>
</dbReference>
<dbReference type="PROSITE" id="PS50125">
    <property type="entry name" value="GUANYLATE_CYCLASE_2"/>
    <property type="match status" value="1"/>
</dbReference>
<dbReference type="InterPro" id="IPR018297">
    <property type="entry name" value="A/G_cyclase_CS"/>
</dbReference>
<gene>
    <name evidence="10" type="primary">Npr1</name>
    <name evidence="10" type="ORF">CEXT_50791</name>
</gene>
<dbReference type="GO" id="GO:0007168">
    <property type="term" value="P:receptor guanylyl cyclase signaling pathway"/>
    <property type="evidence" value="ECO:0007669"/>
    <property type="project" value="TreeGrafter"/>
</dbReference>
<dbReference type="CDD" id="cd07302">
    <property type="entry name" value="CHD"/>
    <property type="match status" value="1"/>
</dbReference>
<keyword evidence="6" id="KW-0325">Glycoprotein</keyword>
<evidence type="ECO:0000313" key="11">
    <source>
        <dbReference type="Proteomes" id="UP001054945"/>
    </source>
</evidence>
<evidence type="ECO:0000256" key="8">
    <source>
        <dbReference type="RuleBase" id="RU000405"/>
    </source>
</evidence>
<evidence type="ECO:0000256" key="3">
    <source>
        <dbReference type="ARBA" id="ARBA00022741"/>
    </source>
</evidence>
<dbReference type="GO" id="GO:0035556">
    <property type="term" value="P:intracellular signal transduction"/>
    <property type="evidence" value="ECO:0007669"/>
    <property type="project" value="InterPro"/>
</dbReference>
<evidence type="ECO:0000256" key="2">
    <source>
        <dbReference type="ARBA" id="ARBA00022692"/>
    </source>
</evidence>
<dbReference type="GO" id="GO:0005886">
    <property type="term" value="C:plasma membrane"/>
    <property type="evidence" value="ECO:0007669"/>
    <property type="project" value="TreeGrafter"/>
</dbReference>
<accession>A0AAV4M745</accession>
<dbReference type="PANTHER" id="PTHR11920">
    <property type="entry name" value="GUANYLYL CYCLASE"/>
    <property type="match status" value="1"/>
</dbReference>
<evidence type="ECO:0000259" key="9">
    <source>
        <dbReference type="PROSITE" id="PS50125"/>
    </source>
</evidence>
<dbReference type="Gene3D" id="3.30.70.1230">
    <property type="entry name" value="Nucleotide cyclase"/>
    <property type="match status" value="2"/>
</dbReference>
<keyword evidence="3" id="KW-0547">Nucleotide-binding</keyword>